<reference evidence="2 3" key="1">
    <citation type="submission" date="2024-11" db="EMBL/GenBank/DDBJ databases">
        <title>Chromosome-level genome assembly of the freshwater bivalve Anodonta woodiana.</title>
        <authorList>
            <person name="Chen X."/>
        </authorList>
    </citation>
    <scope>NUCLEOTIDE SEQUENCE [LARGE SCALE GENOMIC DNA]</scope>
    <source>
        <strain evidence="2">MN2024</strain>
        <tissue evidence="2">Gills</tissue>
    </source>
</reference>
<accession>A0ABD3Y1K1</accession>
<comment type="caution">
    <text evidence="2">The sequence shown here is derived from an EMBL/GenBank/DDBJ whole genome shotgun (WGS) entry which is preliminary data.</text>
</comment>
<dbReference type="InterPro" id="IPR041541">
    <property type="entry name" value="Glutaminase_EF-hand"/>
</dbReference>
<dbReference type="Pfam" id="PF17959">
    <property type="entry name" value="EF-hand_14"/>
    <property type="match status" value="1"/>
</dbReference>
<evidence type="ECO:0000259" key="1">
    <source>
        <dbReference type="Pfam" id="PF17959"/>
    </source>
</evidence>
<proteinExistence type="predicted"/>
<feature type="domain" description="Glutaminase EF-hand" evidence="1">
    <location>
        <begin position="85"/>
        <end position="173"/>
    </location>
</feature>
<dbReference type="Gene3D" id="1.10.238.210">
    <property type="match status" value="1"/>
</dbReference>
<protein>
    <recommendedName>
        <fullName evidence="1">Glutaminase EF-hand domain-containing protein</fullName>
    </recommendedName>
</protein>
<dbReference type="PANTHER" id="PTHR12544">
    <property type="entry name" value="GLUTAMINASE"/>
    <property type="match status" value="1"/>
</dbReference>
<feature type="non-terminal residue" evidence="2">
    <location>
        <position position="197"/>
    </location>
</feature>
<dbReference type="EMBL" id="JBJQND010000001">
    <property type="protein sequence ID" value="KAL3891232.1"/>
    <property type="molecule type" value="Genomic_DNA"/>
</dbReference>
<dbReference type="Proteomes" id="UP001634394">
    <property type="component" value="Unassembled WGS sequence"/>
</dbReference>
<dbReference type="AlphaFoldDB" id="A0ABD3Y1K1"/>
<dbReference type="InterPro" id="IPR015868">
    <property type="entry name" value="Glutaminase"/>
</dbReference>
<evidence type="ECO:0000313" key="3">
    <source>
        <dbReference type="Proteomes" id="UP001634394"/>
    </source>
</evidence>
<evidence type="ECO:0000313" key="2">
    <source>
        <dbReference type="EMBL" id="KAL3891232.1"/>
    </source>
</evidence>
<name>A0ABD3Y1K1_SINWO</name>
<keyword evidence="3" id="KW-1185">Reference proteome</keyword>
<organism evidence="2 3">
    <name type="scientific">Sinanodonta woodiana</name>
    <name type="common">Chinese pond mussel</name>
    <name type="synonym">Anodonta woodiana</name>
    <dbReference type="NCBI Taxonomy" id="1069815"/>
    <lineage>
        <taxon>Eukaryota</taxon>
        <taxon>Metazoa</taxon>
        <taxon>Spiralia</taxon>
        <taxon>Lophotrochozoa</taxon>
        <taxon>Mollusca</taxon>
        <taxon>Bivalvia</taxon>
        <taxon>Autobranchia</taxon>
        <taxon>Heteroconchia</taxon>
        <taxon>Palaeoheterodonta</taxon>
        <taxon>Unionida</taxon>
        <taxon>Unionoidea</taxon>
        <taxon>Unionidae</taxon>
        <taxon>Unioninae</taxon>
        <taxon>Sinanodonta</taxon>
    </lineage>
</organism>
<dbReference type="PANTHER" id="PTHR12544:SF29">
    <property type="entry name" value="GLUTAMINASE"/>
    <property type="match status" value="1"/>
</dbReference>
<gene>
    <name evidence="2" type="ORF">ACJMK2_003495</name>
</gene>
<sequence length="197" mass="22863">MTLAMIQRNWWQNNVLKLLKKQLEKRKDNPRCLHILSGRGKCTNQSLNKNGQWLRASAALFRSSALRRSPLNGSLFSDKNLIDFEDKLFDYLADKDGLVHISRFKKALFDLGLREKDPRLKECMDKLERAQSSCREETPAFIGGQIDRQTFKEAVCENIVLIAKAFQNHLIIPEFQDFCKDIDTLYWNSRNNISGKV</sequence>